<organism evidence="1">
    <name type="scientific">uncultured Caudovirales phage</name>
    <dbReference type="NCBI Taxonomy" id="2100421"/>
    <lineage>
        <taxon>Viruses</taxon>
        <taxon>Duplodnaviria</taxon>
        <taxon>Heunggongvirae</taxon>
        <taxon>Uroviricota</taxon>
        <taxon>Caudoviricetes</taxon>
        <taxon>Peduoviridae</taxon>
        <taxon>Maltschvirus</taxon>
        <taxon>Maltschvirus maltsch</taxon>
    </lineage>
</organism>
<accession>A0A6J5LY13</accession>
<name>A0A6J5LY13_9CAUD</name>
<protein>
    <submittedName>
        <fullName evidence="1">Uncharacterized protein</fullName>
    </submittedName>
</protein>
<proteinExistence type="predicted"/>
<gene>
    <name evidence="1" type="ORF">UFOVP342_34</name>
</gene>
<dbReference type="EMBL" id="LR796361">
    <property type="protein sequence ID" value="CAB4139395.1"/>
    <property type="molecule type" value="Genomic_DNA"/>
</dbReference>
<reference evidence="1" key="1">
    <citation type="submission" date="2020-04" db="EMBL/GenBank/DDBJ databases">
        <authorList>
            <person name="Chiriac C."/>
            <person name="Salcher M."/>
            <person name="Ghai R."/>
            <person name="Kavagutti S V."/>
        </authorList>
    </citation>
    <scope>NUCLEOTIDE SEQUENCE</scope>
</reference>
<sequence length="58" mass="6948">MTNDSMMQMKGFTMKIKAWCLNVVWDDNTEEKNIDVPQHIANDIEYYLDQLEEEYADE</sequence>
<evidence type="ECO:0000313" key="1">
    <source>
        <dbReference type="EMBL" id="CAB4139395.1"/>
    </source>
</evidence>